<evidence type="ECO:0000256" key="3">
    <source>
        <dbReference type="ARBA" id="ARBA00022722"/>
    </source>
</evidence>
<dbReference type="Gene3D" id="3.10.450.30">
    <property type="entry name" value="Microbial ribonucleases"/>
    <property type="match status" value="1"/>
</dbReference>
<keyword evidence="6" id="KW-1015">Disulfide bond</keyword>
<protein>
    <recommendedName>
        <fullName evidence="2">ribonuclease T1</fullName>
        <ecNumber evidence="2">4.6.1.24</ecNumber>
    </recommendedName>
</protein>
<keyword evidence="7" id="KW-0456">Lyase</keyword>
<dbReference type="Gene3D" id="2.60.40.3820">
    <property type="match status" value="1"/>
</dbReference>
<evidence type="ECO:0000256" key="9">
    <source>
        <dbReference type="SAM" id="MobiDB-lite"/>
    </source>
</evidence>
<dbReference type="PANTHER" id="PTHR42104">
    <property type="entry name" value="EXTRACELLULAR GUANYL-SPECIFIC RIBONUCLEASE RNTA (AFU_ORTHOLOGUE AFUA_4G03230)"/>
    <property type="match status" value="1"/>
</dbReference>
<dbReference type="EMBL" id="KQ030546">
    <property type="protein sequence ID" value="KJZ72449.1"/>
    <property type="molecule type" value="Genomic_DNA"/>
</dbReference>
<dbReference type="OrthoDB" id="5425539at2759"/>
<evidence type="ECO:0000256" key="4">
    <source>
        <dbReference type="ARBA" id="ARBA00022759"/>
    </source>
</evidence>
<dbReference type="PANTHER" id="PTHR42104:SF1">
    <property type="entry name" value="EXTRACELLULAR GUANYL-SPECIFIC RIBONUCLEASE RNTA (AFU_ORTHOLOGUE AFUA_4G03230)"/>
    <property type="match status" value="1"/>
</dbReference>
<evidence type="ECO:0000256" key="10">
    <source>
        <dbReference type="SAM" id="SignalP"/>
    </source>
</evidence>
<keyword evidence="5" id="KW-0378">Hydrolase</keyword>
<evidence type="ECO:0000256" key="7">
    <source>
        <dbReference type="ARBA" id="ARBA00023239"/>
    </source>
</evidence>
<evidence type="ECO:0000259" key="11">
    <source>
        <dbReference type="Pfam" id="PF18457"/>
    </source>
</evidence>
<dbReference type="InterPro" id="IPR016191">
    <property type="entry name" value="Ribonuclease/ribotoxin"/>
</dbReference>
<accession>A0A0F8A3U7</accession>
<sequence>MALFNSLYSLIVSVAMLVALVSAQAPSAIRCGNKIYSADDVQRAFNEACRLARGSPQSSGYPHIYRNFENFEFRGLSGPYFEFPLTSGSPYRGGFNNCRGPRKRDGAGCVDDGESGKKPASNEPEAGKKPVAEEPNNAKKPGSKKPEAGAKPHKRPGTRLGVRPGKVPGILKANILGKAITVLDTIAGFAQAAEEAPPAPPTPDNENTRRAFVSIRNNYKAPVFNVSVVHKYSSVYKNTFKWRAVEPAVLAPGKMEVQYHHGLGFIGVDCRFFAGGVAAVPLGPIAASIAATVAGAAAGSITSTLFSSESTDGFKQHMLQSEDEGRLTEITIEEDGSIKFHSKSGSSSTVSKGIPLPQLQQPPVDKPVDVSQSFHKVEEAAERARDLQATTPQSPETQKAHLEVVKAIEEWPEAEKKAEAESRNKLPEGQPA</sequence>
<dbReference type="Pfam" id="PF18457">
    <property type="entry name" value="PUD1_2"/>
    <property type="match status" value="2"/>
</dbReference>
<dbReference type="InterPro" id="IPR041157">
    <property type="entry name" value="PUD1/2"/>
</dbReference>
<keyword evidence="10" id="KW-0732">Signal</keyword>
<reference evidence="12 13" key="1">
    <citation type="journal article" date="2014" name="Genome Biol. Evol.">
        <title>Comparative genomics and transcriptomics analyses reveal divergent lifestyle features of nematode endoparasitic fungus Hirsutella minnesotensis.</title>
        <authorList>
            <person name="Lai Y."/>
            <person name="Liu K."/>
            <person name="Zhang X."/>
            <person name="Zhang X."/>
            <person name="Li K."/>
            <person name="Wang N."/>
            <person name="Shu C."/>
            <person name="Wu Y."/>
            <person name="Wang C."/>
            <person name="Bushley K.E."/>
            <person name="Xiang M."/>
            <person name="Liu X."/>
        </authorList>
    </citation>
    <scope>NUCLEOTIDE SEQUENCE [LARGE SCALE GENOMIC DNA]</scope>
    <source>
        <strain evidence="12 13">3608</strain>
    </source>
</reference>
<comment type="catalytic activity">
    <reaction evidence="8">
        <text>[RNA] containing guanosine + H2O = an [RNA fragment]-3'-guanosine-3'-phosphate + a 5'-hydroxy-ribonucleotide-3'-[RNA fragment].</text>
        <dbReference type="EC" id="4.6.1.24"/>
    </reaction>
</comment>
<keyword evidence="3" id="KW-0540">Nuclease</keyword>
<dbReference type="AlphaFoldDB" id="A0A0F8A3U7"/>
<feature type="compositionally biased region" description="Basic and acidic residues" evidence="9">
    <location>
        <begin position="398"/>
        <end position="426"/>
    </location>
</feature>
<feature type="signal peptide" evidence="10">
    <location>
        <begin position="1"/>
        <end position="23"/>
    </location>
</feature>
<evidence type="ECO:0000256" key="1">
    <source>
        <dbReference type="ARBA" id="ARBA00009006"/>
    </source>
</evidence>
<feature type="compositionally biased region" description="Low complexity" evidence="9">
    <location>
        <begin position="343"/>
        <end position="353"/>
    </location>
</feature>
<feature type="compositionally biased region" description="Polar residues" evidence="9">
    <location>
        <begin position="388"/>
        <end position="397"/>
    </location>
</feature>
<evidence type="ECO:0000313" key="12">
    <source>
        <dbReference type="EMBL" id="KJZ72449.1"/>
    </source>
</evidence>
<keyword evidence="13" id="KW-1185">Reference proteome</keyword>
<dbReference type="GO" id="GO:0046589">
    <property type="term" value="F:ribonuclease T1 activity"/>
    <property type="evidence" value="ECO:0007669"/>
    <property type="project" value="UniProtKB-EC"/>
</dbReference>
<dbReference type="GO" id="GO:0003723">
    <property type="term" value="F:RNA binding"/>
    <property type="evidence" value="ECO:0007669"/>
    <property type="project" value="InterPro"/>
</dbReference>
<feature type="region of interest" description="Disordered" evidence="9">
    <location>
        <begin position="336"/>
        <end position="432"/>
    </location>
</feature>
<dbReference type="SUPFAM" id="SSF53933">
    <property type="entry name" value="Microbial ribonucleases"/>
    <property type="match status" value="1"/>
</dbReference>
<evidence type="ECO:0000256" key="8">
    <source>
        <dbReference type="ARBA" id="ARBA00034015"/>
    </source>
</evidence>
<evidence type="ECO:0000256" key="6">
    <source>
        <dbReference type="ARBA" id="ARBA00023157"/>
    </source>
</evidence>
<evidence type="ECO:0000256" key="2">
    <source>
        <dbReference type="ARBA" id="ARBA00012549"/>
    </source>
</evidence>
<evidence type="ECO:0000313" key="13">
    <source>
        <dbReference type="Proteomes" id="UP000054481"/>
    </source>
</evidence>
<dbReference type="InterPro" id="IPR000026">
    <property type="entry name" value="N1-like"/>
</dbReference>
<feature type="domain" description="Up-regulated in Daf-2" evidence="11">
    <location>
        <begin position="278"/>
        <end position="350"/>
    </location>
</feature>
<feature type="region of interest" description="Disordered" evidence="9">
    <location>
        <begin position="105"/>
        <end position="165"/>
    </location>
</feature>
<comment type="similarity">
    <text evidence="1">Belongs to the ribonuclease N1/T1 family.</text>
</comment>
<dbReference type="EC" id="4.6.1.24" evidence="2"/>
<organism evidence="12 13">
    <name type="scientific">Hirsutella minnesotensis 3608</name>
    <dbReference type="NCBI Taxonomy" id="1043627"/>
    <lineage>
        <taxon>Eukaryota</taxon>
        <taxon>Fungi</taxon>
        <taxon>Dikarya</taxon>
        <taxon>Ascomycota</taxon>
        <taxon>Pezizomycotina</taxon>
        <taxon>Sordariomycetes</taxon>
        <taxon>Hypocreomycetidae</taxon>
        <taxon>Hypocreales</taxon>
        <taxon>Ophiocordycipitaceae</taxon>
        <taxon>Hirsutella</taxon>
    </lineage>
</organism>
<feature type="domain" description="Up-regulated in Daf-2" evidence="11">
    <location>
        <begin position="208"/>
        <end position="269"/>
    </location>
</feature>
<dbReference type="Proteomes" id="UP000054481">
    <property type="component" value="Unassembled WGS sequence"/>
</dbReference>
<evidence type="ECO:0000256" key="5">
    <source>
        <dbReference type="ARBA" id="ARBA00022801"/>
    </source>
</evidence>
<name>A0A0F8A3U7_9HYPO</name>
<feature type="compositionally biased region" description="Basic and acidic residues" evidence="9">
    <location>
        <begin position="375"/>
        <end position="386"/>
    </location>
</feature>
<keyword evidence="4" id="KW-0255">Endonuclease</keyword>
<dbReference type="Pfam" id="PF00545">
    <property type="entry name" value="Ribonuclease"/>
    <property type="match status" value="1"/>
</dbReference>
<gene>
    <name evidence="12" type="ORF">HIM_08118</name>
</gene>
<dbReference type="GO" id="GO:0016787">
    <property type="term" value="F:hydrolase activity"/>
    <property type="evidence" value="ECO:0007669"/>
    <property type="project" value="UniProtKB-KW"/>
</dbReference>
<proteinExistence type="inferred from homology"/>
<feature type="chain" id="PRO_5002526268" description="ribonuclease T1" evidence="10">
    <location>
        <begin position="24"/>
        <end position="432"/>
    </location>
</feature>